<dbReference type="PROSITE" id="PS50835">
    <property type="entry name" value="IG_LIKE"/>
    <property type="match status" value="1"/>
</dbReference>
<evidence type="ECO:0000256" key="2">
    <source>
        <dbReference type="ARBA" id="ARBA00022490"/>
    </source>
</evidence>
<proteinExistence type="predicted"/>
<reference evidence="6" key="2">
    <citation type="submission" date="2025-08" db="UniProtKB">
        <authorList>
            <consortium name="Ensembl"/>
        </authorList>
    </citation>
    <scope>IDENTIFICATION</scope>
</reference>
<evidence type="ECO:0000256" key="1">
    <source>
        <dbReference type="ARBA" id="ARBA00004496"/>
    </source>
</evidence>
<reference evidence="6" key="3">
    <citation type="submission" date="2025-09" db="UniProtKB">
        <authorList>
            <consortium name="Ensembl"/>
        </authorList>
    </citation>
    <scope>IDENTIFICATION</scope>
</reference>
<dbReference type="GO" id="GO:0005737">
    <property type="term" value="C:cytoplasm"/>
    <property type="evidence" value="ECO:0007669"/>
    <property type="project" value="UniProtKB-SubCell"/>
</dbReference>
<reference evidence="6" key="1">
    <citation type="submission" date="2021-04" db="EMBL/GenBank/DDBJ databases">
        <authorList>
            <consortium name="Wellcome Sanger Institute Data Sharing"/>
        </authorList>
    </citation>
    <scope>NUCLEOTIDE SEQUENCE [LARGE SCALE GENOMIC DNA]</scope>
</reference>
<dbReference type="SMART" id="SM00408">
    <property type="entry name" value="IGc2"/>
    <property type="match status" value="1"/>
</dbReference>
<keyword evidence="3" id="KW-0597">Phosphoprotein</keyword>
<dbReference type="InterPro" id="IPR013098">
    <property type="entry name" value="Ig_I-set"/>
</dbReference>
<comment type="subcellular location">
    <subcellularLocation>
        <location evidence="1">Cytoplasm</location>
    </subcellularLocation>
</comment>
<dbReference type="SMART" id="SM00409">
    <property type="entry name" value="IG"/>
    <property type="match status" value="1"/>
</dbReference>
<keyword evidence="2" id="KW-0963">Cytoplasm</keyword>
<dbReference type="Pfam" id="PF07679">
    <property type="entry name" value="I-set"/>
    <property type="match status" value="1"/>
</dbReference>
<protein>
    <recommendedName>
        <fullName evidence="5">Ig-like domain-containing protein</fullName>
    </recommendedName>
</protein>
<organism evidence="6 7">
    <name type="scientific">Sparus aurata</name>
    <name type="common">Gilthead sea bream</name>
    <dbReference type="NCBI Taxonomy" id="8175"/>
    <lineage>
        <taxon>Eukaryota</taxon>
        <taxon>Metazoa</taxon>
        <taxon>Chordata</taxon>
        <taxon>Craniata</taxon>
        <taxon>Vertebrata</taxon>
        <taxon>Euteleostomi</taxon>
        <taxon>Actinopterygii</taxon>
        <taxon>Neopterygii</taxon>
        <taxon>Teleostei</taxon>
        <taxon>Neoteleostei</taxon>
        <taxon>Acanthomorphata</taxon>
        <taxon>Eupercaria</taxon>
        <taxon>Spariformes</taxon>
        <taxon>Sparidae</taxon>
        <taxon>Sparus</taxon>
    </lineage>
</organism>
<accession>A0A671YXG8</accession>
<dbReference type="InterPro" id="IPR007110">
    <property type="entry name" value="Ig-like_dom"/>
</dbReference>
<dbReference type="InterPro" id="IPR052385">
    <property type="entry name" value="Obscurin/Obscurin-like_Reg"/>
</dbReference>
<dbReference type="InterPro" id="IPR013783">
    <property type="entry name" value="Ig-like_fold"/>
</dbReference>
<evidence type="ECO:0000256" key="4">
    <source>
        <dbReference type="ARBA" id="ARBA00023157"/>
    </source>
</evidence>
<keyword evidence="4" id="KW-1015">Disulfide bond</keyword>
<dbReference type="PANTHER" id="PTHR35971:SF5">
    <property type="entry name" value="OBSCURIN LIKE CYTOSKELETAL ADAPTOR 1"/>
    <property type="match status" value="1"/>
</dbReference>
<dbReference type="SUPFAM" id="SSF48726">
    <property type="entry name" value="Immunoglobulin"/>
    <property type="match status" value="1"/>
</dbReference>
<evidence type="ECO:0000256" key="3">
    <source>
        <dbReference type="ARBA" id="ARBA00022553"/>
    </source>
</evidence>
<dbReference type="Gene3D" id="2.60.40.10">
    <property type="entry name" value="Immunoglobulins"/>
    <property type="match status" value="2"/>
</dbReference>
<dbReference type="InterPro" id="IPR003599">
    <property type="entry name" value="Ig_sub"/>
</dbReference>
<dbReference type="AlphaFoldDB" id="A0A671YXG8"/>
<dbReference type="InterPro" id="IPR036179">
    <property type="entry name" value="Ig-like_dom_sf"/>
</dbReference>
<evidence type="ECO:0000313" key="7">
    <source>
        <dbReference type="Proteomes" id="UP000472265"/>
    </source>
</evidence>
<dbReference type="Ensembl" id="ENSSAUT00010070949.1">
    <property type="protein sequence ID" value="ENSSAUP00010067783.1"/>
    <property type="gene ID" value="ENSSAUG00010026930.1"/>
</dbReference>
<dbReference type="InterPro" id="IPR003598">
    <property type="entry name" value="Ig_sub2"/>
</dbReference>
<keyword evidence="7" id="KW-1185">Reference proteome</keyword>
<dbReference type="Proteomes" id="UP000472265">
    <property type="component" value="Chromosome 11"/>
</dbReference>
<evidence type="ECO:0000259" key="5">
    <source>
        <dbReference type="PROSITE" id="PS50835"/>
    </source>
</evidence>
<sequence length="147" mass="16654">MVVKEGESGVFCCELSKPEAPVDWRKGRVILKSGQKYEMKQEGLLRCELNKPAPAVEWRKGTELDHRCRIKTTENGVCTLVIKNLTTNDSGIYTCEVVNKFGVTSYNGNVTVVQPQKPAPVVEKREVHCIDRLVLYSVKDLCNYIMY</sequence>
<dbReference type="GeneTree" id="ENSGT00940000168428"/>
<dbReference type="PANTHER" id="PTHR35971">
    <property type="entry name" value="SI:DKEY-31G6.6"/>
    <property type="match status" value="1"/>
</dbReference>
<name>A0A671YXG8_SPAAU</name>
<feature type="domain" description="Ig-like" evidence="5">
    <location>
        <begin position="18"/>
        <end position="111"/>
    </location>
</feature>
<evidence type="ECO:0000313" key="6">
    <source>
        <dbReference type="Ensembl" id="ENSSAUP00010067783.1"/>
    </source>
</evidence>